<evidence type="ECO:0000256" key="2">
    <source>
        <dbReference type="ARBA" id="ARBA00012438"/>
    </source>
</evidence>
<name>A0ABV6UEC8_9ACTN</name>
<keyword evidence="9" id="KW-1133">Transmembrane helix</keyword>
<dbReference type="EC" id="2.7.13.3" evidence="2"/>
<evidence type="ECO:0000256" key="5">
    <source>
        <dbReference type="ARBA" id="ARBA00022741"/>
    </source>
</evidence>
<accession>A0ABV6UEC8</accession>
<evidence type="ECO:0000313" key="12">
    <source>
        <dbReference type="EMBL" id="MFC1399809.1"/>
    </source>
</evidence>
<dbReference type="Gene3D" id="3.30.565.10">
    <property type="entry name" value="Histidine kinase-like ATPase, C-terminal domain"/>
    <property type="match status" value="1"/>
</dbReference>
<dbReference type="PANTHER" id="PTHR24421">
    <property type="entry name" value="NITRATE/NITRITE SENSOR PROTEIN NARX-RELATED"/>
    <property type="match status" value="1"/>
</dbReference>
<proteinExistence type="predicted"/>
<reference evidence="12 13" key="1">
    <citation type="submission" date="2024-09" db="EMBL/GenBank/DDBJ databases">
        <authorList>
            <person name="Lee S.D."/>
        </authorList>
    </citation>
    <scope>NUCLEOTIDE SEQUENCE [LARGE SCALE GENOMIC DNA]</scope>
    <source>
        <strain evidence="12 13">N1-5</strain>
    </source>
</reference>
<keyword evidence="7" id="KW-0067">ATP-binding</keyword>
<evidence type="ECO:0000256" key="4">
    <source>
        <dbReference type="ARBA" id="ARBA00022679"/>
    </source>
</evidence>
<gene>
    <name evidence="12" type="ORF">ACEZDJ_00690</name>
</gene>
<evidence type="ECO:0000313" key="13">
    <source>
        <dbReference type="Proteomes" id="UP001592528"/>
    </source>
</evidence>
<feature type="domain" description="Signal transduction histidine kinase subgroup 3 dimerisation and phosphoacceptor" evidence="10">
    <location>
        <begin position="240"/>
        <end position="307"/>
    </location>
</feature>
<evidence type="ECO:0000259" key="10">
    <source>
        <dbReference type="Pfam" id="PF07730"/>
    </source>
</evidence>
<keyword evidence="8" id="KW-0902">Two-component regulatory system</keyword>
<dbReference type="InterPro" id="IPR036890">
    <property type="entry name" value="HATPase_C_sf"/>
</dbReference>
<organism evidence="12 13">
    <name type="scientific">Streptacidiphilus cavernicola</name>
    <dbReference type="NCBI Taxonomy" id="3342716"/>
    <lineage>
        <taxon>Bacteria</taxon>
        <taxon>Bacillati</taxon>
        <taxon>Actinomycetota</taxon>
        <taxon>Actinomycetes</taxon>
        <taxon>Kitasatosporales</taxon>
        <taxon>Streptomycetaceae</taxon>
        <taxon>Streptacidiphilus</taxon>
    </lineage>
</organism>
<keyword evidence="6 12" id="KW-0418">Kinase</keyword>
<dbReference type="PANTHER" id="PTHR24421:SF10">
    <property type="entry name" value="NITRATE_NITRITE SENSOR PROTEIN NARQ"/>
    <property type="match status" value="1"/>
</dbReference>
<keyword evidence="13" id="KW-1185">Reference proteome</keyword>
<evidence type="ECO:0000256" key="7">
    <source>
        <dbReference type="ARBA" id="ARBA00022840"/>
    </source>
</evidence>
<dbReference type="InterPro" id="IPR050482">
    <property type="entry name" value="Sensor_HK_TwoCompSys"/>
</dbReference>
<feature type="transmembrane region" description="Helical" evidence="9">
    <location>
        <begin position="20"/>
        <end position="37"/>
    </location>
</feature>
<evidence type="ECO:0000256" key="9">
    <source>
        <dbReference type="SAM" id="Phobius"/>
    </source>
</evidence>
<protein>
    <recommendedName>
        <fullName evidence="2">histidine kinase</fullName>
        <ecNumber evidence="2">2.7.13.3</ecNumber>
    </recommendedName>
</protein>
<evidence type="ECO:0000256" key="8">
    <source>
        <dbReference type="ARBA" id="ARBA00023012"/>
    </source>
</evidence>
<dbReference type="EMBL" id="JBHEZZ010000001">
    <property type="protein sequence ID" value="MFC1399809.1"/>
    <property type="molecule type" value="Genomic_DNA"/>
</dbReference>
<feature type="domain" description="Putative sensor" evidence="11">
    <location>
        <begin position="39"/>
        <end position="211"/>
    </location>
</feature>
<comment type="catalytic activity">
    <reaction evidence="1">
        <text>ATP + protein L-histidine = ADP + protein N-phospho-L-histidine.</text>
        <dbReference type="EC" id="2.7.13.3"/>
    </reaction>
</comment>
<dbReference type="GO" id="GO:0016301">
    <property type="term" value="F:kinase activity"/>
    <property type="evidence" value="ECO:0007669"/>
    <property type="project" value="UniProtKB-KW"/>
</dbReference>
<evidence type="ECO:0000256" key="3">
    <source>
        <dbReference type="ARBA" id="ARBA00022553"/>
    </source>
</evidence>
<dbReference type="Proteomes" id="UP001592528">
    <property type="component" value="Unassembled WGS sequence"/>
</dbReference>
<evidence type="ECO:0000259" key="11">
    <source>
        <dbReference type="Pfam" id="PF13796"/>
    </source>
</evidence>
<feature type="transmembrane region" description="Helical" evidence="9">
    <location>
        <begin position="43"/>
        <end position="66"/>
    </location>
</feature>
<dbReference type="RefSeq" id="WP_051724995.1">
    <property type="nucleotide sequence ID" value="NZ_JBHEZZ010000001.1"/>
</dbReference>
<dbReference type="Gene3D" id="1.20.5.1930">
    <property type="match status" value="1"/>
</dbReference>
<sequence length="431" mass="46305">MSRSMADRVEESLPWFRERLVALGRCLVLHLLVYPGLLCAALAGFAFVGLGFGAGALLLPLAVLAVRRMADQRRELATRWTGTVVEAPYPRRPVFPAGATGVRQWVRWLRSDPATRRDLTWLLLDPVVGGLLALLPVALVLEGVYGFVVCANVRWMSSTGYGDWFVLMHAHYGHGGDLAAISAMGVGLVLLGLWSAPKVLPVYGRWTRSLLAPTPEVQLASRVRQLTETRSEAVDAQAAELRRIERDLHDGAQARLVAMGMNLSAAAQLLEKHPAEAKEMLLEARNASAQALNELRDLVRGIHPPVLSDRGLGDAVRALALDSALTVEVGVDLPGRLEAPVESAAYFTAAEALANAAKHSGGQRVWIDILHRDGRLLMTIQDDGAGGADPAKGGGLRGLERRLAPFDGILVLNSPVGGPTVLTVELPCELS</sequence>
<keyword evidence="4" id="KW-0808">Transferase</keyword>
<keyword evidence="5" id="KW-0547">Nucleotide-binding</keyword>
<dbReference type="Pfam" id="PF07730">
    <property type="entry name" value="HisKA_3"/>
    <property type="match status" value="1"/>
</dbReference>
<comment type="caution">
    <text evidence="12">The sequence shown here is derived from an EMBL/GenBank/DDBJ whole genome shotgun (WGS) entry which is preliminary data.</text>
</comment>
<dbReference type="InterPro" id="IPR011712">
    <property type="entry name" value="Sig_transdc_His_kin_sub3_dim/P"/>
</dbReference>
<keyword evidence="9" id="KW-0472">Membrane</keyword>
<evidence type="ECO:0000256" key="1">
    <source>
        <dbReference type="ARBA" id="ARBA00000085"/>
    </source>
</evidence>
<evidence type="ECO:0000256" key="6">
    <source>
        <dbReference type="ARBA" id="ARBA00022777"/>
    </source>
</evidence>
<dbReference type="SUPFAM" id="SSF55874">
    <property type="entry name" value="ATPase domain of HSP90 chaperone/DNA topoisomerase II/histidine kinase"/>
    <property type="match status" value="1"/>
</dbReference>
<keyword evidence="3" id="KW-0597">Phosphoprotein</keyword>
<dbReference type="Pfam" id="PF13796">
    <property type="entry name" value="Sensor"/>
    <property type="match status" value="1"/>
</dbReference>
<keyword evidence="9" id="KW-0812">Transmembrane</keyword>
<dbReference type="InterPro" id="IPR025828">
    <property type="entry name" value="Put_sensor_dom"/>
</dbReference>
<feature type="transmembrane region" description="Helical" evidence="9">
    <location>
        <begin position="178"/>
        <end position="196"/>
    </location>
</feature>
<feature type="transmembrane region" description="Helical" evidence="9">
    <location>
        <begin position="119"/>
        <end position="139"/>
    </location>
</feature>